<sequence>MIKIFFSFFIIFLYITNAKVELTLEEKAFIKANPKIVLGLDKNWNPYIIKKGDLLEGLEVDYINLINKKLGTNITLVADEWENIIFLAKSKQIDGLALSSISNDRKTYFDFSKTYLQSYKYIFTLSNKKVTSFKDLENKKVAIQYMNNFEKYLLEDIKNIKTVYVKNKDEAHKLLLEGSIDAFIGDNVDRYLLKLKGIENIQIAFDIKESIFNAVYSIRKDWPILVSILNKAIDDITLIEKRELYKKWFNFEKLNLNRIIFSQEELEFIKNKKVVIASATPWEPFHVEKQEGVQTGISYDFWDLIKEKSGLKSINIQVDTFTSVLNCIKDKTCDMAVAVGETKDRKQYALFSKSYATFPISIATSKDINHISSIDSLKDRKIAVGENYTAHKKMLEKYPSLNYIVVKNIQEGLELLSKGKVFAYVDIMPVLAHNINKYGYTNLKISGNTGINFDVTFMIRDDYALLVSIINKVTNTILEEEKQKILNKWIAVVYHESINYILIFYILGVVFIVVSIIFYKNRQLLKYQNVIKQKNRILEKQKKELENTNNLLKNAQDNLQKSLDSFKVLVNSTIEAVLIEKQGKIEYANDSFVKVFEYDNQEEVYKNTIDDFFVNSILKKDCSNISFEFLGVTKNGVEFPILVKKESLIFEKEKATIISIFDLSELKDKEQLILQQSKMVAMGEMIGNIAHQWRQPLTAITTAATSLKIRKQLGDFNDEILEEVIEAIMRNSKFLSQTIDDFKNYLKDSKEKQKFNIKDIFEQSLNLIRPALKNSFINDNINMDGDIYIESYFNELNQALINILNNAKDALIEKEQLEDKAVFLKAYMQEDEVILEIKDNAGGIPLDIIDSIFEPYFTTKHQSQGTGLGLYMTYKIITESLNGSIKVTNTTFIYKNKKCSGAKFVIRLPYS</sequence>
<dbReference type="Pfam" id="PF13426">
    <property type="entry name" value="PAS_9"/>
    <property type="match status" value="1"/>
</dbReference>
<organism evidence="8 9">
    <name type="scientific">Malaciobacter mytili LMG 24559</name>
    <dbReference type="NCBI Taxonomy" id="1032238"/>
    <lineage>
        <taxon>Bacteria</taxon>
        <taxon>Pseudomonadati</taxon>
        <taxon>Campylobacterota</taxon>
        <taxon>Epsilonproteobacteria</taxon>
        <taxon>Campylobacterales</taxon>
        <taxon>Arcobacteraceae</taxon>
        <taxon>Malaciobacter</taxon>
    </lineage>
</organism>
<protein>
    <recommendedName>
        <fullName evidence="2">histidine kinase</fullName>
        <ecNumber evidence="2">2.7.13.3</ecNumber>
    </recommendedName>
</protein>
<evidence type="ECO:0000256" key="4">
    <source>
        <dbReference type="ARBA" id="ARBA00022729"/>
    </source>
</evidence>
<dbReference type="Gene3D" id="3.30.565.10">
    <property type="entry name" value="Histidine kinase-like ATPase, C-terminal domain"/>
    <property type="match status" value="1"/>
</dbReference>
<feature type="domain" description="Histidine kinase" evidence="7">
    <location>
        <begin position="688"/>
        <end position="911"/>
    </location>
</feature>
<keyword evidence="6" id="KW-1133">Transmembrane helix</keyword>
<dbReference type="SMART" id="SM00387">
    <property type="entry name" value="HATPase_c"/>
    <property type="match status" value="1"/>
</dbReference>
<dbReference type="InterPro" id="IPR036890">
    <property type="entry name" value="HATPase_C_sf"/>
</dbReference>
<dbReference type="RefSeq" id="WP_114842922.1">
    <property type="nucleotide sequence ID" value="NZ_CP031219.1"/>
</dbReference>
<dbReference type="AlphaFoldDB" id="A0AAX2AFL0"/>
<accession>A0AAX2AFL0</accession>
<evidence type="ECO:0000313" key="9">
    <source>
        <dbReference type="Proteomes" id="UP000290092"/>
    </source>
</evidence>
<dbReference type="Gene3D" id="3.30.450.20">
    <property type="entry name" value="PAS domain"/>
    <property type="match status" value="1"/>
</dbReference>
<dbReference type="Proteomes" id="UP000290092">
    <property type="component" value="Unassembled WGS sequence"/>
</dbReference>
<dbReference type="EC" id="2.7.13.3" evidence="2"/>
<dbReference type="InterPro" id="IPR005467">
    <property type="entry name" value="His_kinase_dom"/>
</dbReference>
<evidence type="ECO:0000259" key="7">
    <source>
        <dbReference type="PROSITE" id="PS50109"/>
    </source>
</evidence>
<dbReference type="InterPro" id="IPR035965">
    <property type="entry name" value="PAS-like_dom_sf"/>
</dbReference>
<dbReference type="Pfam" id="PF02518">
    <property type="entry name" value="HATPase_c"/>
    <property type="match status" value="1"/>
</dbReference>
<dbReference type="GO" id="GO:0000155">
    <property type="term" value="F:phosphorelay sensor kinase activity"/>
    <property type="evidence" value="ECO:0007669"/>
    <property type="project" value="InterPro"/>
</dbReference>
<evidence type="ECO:0000256" key="1">
    <source>
        <dbReference type="ARBA" id="ARBA00000085"/>
    </source>
</evidence>
<evidence type="ECO:0000256" key="2">
    <source>
        <dbReference type="ARBA" id="ARBA00012438"/>
    </source>
</evidence>
<keyword evidence="6" id="KW-0812">Transmembrane</keyword>
<dbReference type="PRINTS" id="PR00344">
    <property type="entry name" value="BCTRLSENSOR"/>
</dbReference>
<dbReference type="Pfam" id="PF00497">
    <property type="entry name" value="SBP_bac_3"/>
    <property type="match status" value="2"/>
</dbReference>
<dbReference type="EMBL" id="NXID01000048">
    <property type="protein sequence ID" value="RXK14914.1"/>
    <property type="molecule type" value="Genomic_DNA"/>
</dbReference>
<keyword evidence="6" id="KW-0472">Membrane</keyword>
<dbReference type="SUPFAM" id="SSF55874">
    <property type="entry name" value="ATPase domain of HSP90 chaperone/DNA topoisomerase II/histidine kinase"/>
    <property type="match status" value="1"/>
</dbReference>
<dbReference type="KEGG" id="amyt:AMYT_2576"/>
<proteinExistence type="predicted"/>
<name>A0AAX2AFL0_9BACT</name>
<comment type="caution">
    <text evidence="8">The sequence shown here is derived from an EMBL/GenBank/DDBJ whole genome shotgun (WGS) entry which is preliminary data.</text>
</comment>
<dbReference type="Gene3D" id="1.10.287.130">
    <property type="match status" value="1"/>
</dbReference>
<dbReference type="Pfam" id="PF00512">
    <property type="entry name" value="HisKA"/>
    <property type="match status" value="1"/>
</dbReference>
<dbReference type="InterPro" id="IPR003594">
    <property type="entry name" value="HATPase_dom"/>
</dbReference>
<evidence type="ECO:0000256" key="6">
    <source>
        <dbReference type="SAM" id="Phobius"/>
    </source>
</evidence>
<keyword evidence="4" id="KW-0732">Signal</keyword>
<dbReference type="PROSITE" id="PS50109">
    <property type="entry name" value="HIS_KIN"/>
    <property type="match status" value="1"/>
</dbReference>
<dbReference type="SUPFAM" id="SSF47384">
    <property type="entry name" value="Homodimeric domain of signal transducing histidine kinase"/>
    <property type="match status" value="1"/>
</dbReference>
<dbReference type="InterPro" id="IPR004358">
    <property type="entry name" value="Sig_transdc_His_kin-like_C"/>
</dbReference>
<keyword evidence="5" id="KW-0175">Coiled coil</keyword>
<dbReference type="SMART" id="SM00062">
    <property type="entry name" value="PBPb"/>
    <property type="match status" value="2"/>
</dbReference>
<dbReference type="PANTHER" id="PTHR35936">
    <property type="entry name" value="MEMBRANE-BOUND LYTIC MUREIN TRANSGLYCOSYLASE F"/>
    <property type="match status" value="1"/>
</dbReference>
<keyword evidence="3" id="KW-0597">Phosphoprotein</keyword>
<dbReference type="InterPro" id="IPR003661">
    <property type="entry name" value="HisK_dim/P_dom"/>
</dbReference>
<dbReference type="Gene3D" id="3.40.190.10">
    <property type="entry name" value="Periplasmic binding protein-like II"/>
    <property type="match status" value="4"/>
</dbReference>
<dbReference type="InterPro" id="IPR001638">
    <property type="entry name" value="Solute-binding_3/MltF_N"/>
</dbReference>
<dbReference type="InterPro" id="IPR000014">
    <property type="entry name" value="PAS"/>
</dbReference>
<feature type="coiled-coil region" evidence="5">
    <location>
        <begin position="524"/>
        <end position="565"/>
    </location>
</feature>
<keyword evidence="9" id="KW-1185">Reference proteome</keyword>
<evidence type="ECO:0000256" key="5">
    <source>
        <dbReference type="SAM" id="Coils"/>
    </source>
</evidence>
<feature type="transmembrane region" description="Helical" evidence="6">
    <location>
        <begin position="500"/>
        <end position="519"/>
    </location>
</feature>
<comment type="catalytic activity">
    <reaction evidence="1">
        <text>ATP + protein L-histidine = ADP + protein N-phospho-L-histidine.</text>
        <dbReference type="EC" id="2.7.13.3"/>
    </reaction>
</comment>
<evidence type="ECO:0000313" key="8">
    <source>
        <dbReference type="EMBL" id="RXK14914.1"/>
    </source>
</evidence>
<evidence type="ECO:0000256" key="3">
    <source>
        <dbReference type="ARBA" id="ARBA00022553"/>
    </source>
</evidence>
<reference evidence="8 9" key="1">
    <citation type="submission" date="2017-09" db="EMBL/GenBank/DDBJ databases">
        <title>Genomics of the genus Arcobacter.</title>
        <authorList>
            <person name="Perez-Cataluna A."/>
            <person name="Figueras M.J."/>
            <person name="Salas-Masso N."/>
        </authorList>
    </citation>
    <scope>NUCLEOTIDE SEQUENCE [LARGE SCALE GENOMIC DNA]</scope>
    <source>
        <strain evidence="8 9">CECT 7386</strain>
    </source>
</reference>
<dbReference type="SUPFAM" id="SSF53850">
    <property type="entry name" value="Periplasmic binding protein-like II"/>
    <property type="match status" value="2"/>
</dbReference>
<dbReference type="CDD" id="cd00082">
    <property type="entry name" value="HisKA"/>
    <property type="match status" value="1"/>
</dbReference>
<gene>
    <name evidence="8" type="ORF">CP985_11140</name>
</gene>
<dbReference type="InterPro" id="IPR036097">
    <property type="entry name" value="HisK_dim/P_sf"/>
</dbReference>
<dbReference type="CDD" id="cd01007">
    <property type="entry name" value="PBP2_BvgS_HisK_like"/>
    <property type="match status" value="2"/>
</dbReference>
<dbReference type="SUPFAM" id="SSF55785">
    <property type="entry name" value="PYP-like sensor domain (PAS domain)"/>
    <property type="match status" value="1"/>
</dbReference>